<dbReference type="OrthoDB" id="9811823at2"/>
<comment type="function">
    <text evidence="4">Formation of pseudouridine at positions 38, 39 and 40 in the anticodon stem and loop of transfer RNAs.</text>
</comment>
<dbReference type="SUPFAM" id="SSF55120">
    <property type="entry name" value="Pseudouridine synthase"/>
    <property type="match status" value="1"/>
</dbReference>
<dbReference type="FunFam" id="3.30.70.580:FF:000001">
    <property type="entry name" value="tRNA pseudouridine synthase A"/>
    <property type="match status" value="1"/>
</dbReference>
<dbReference type="RefSeq" id="WP_097803375.1">
    <property type="nucleotide sequence ID" value="NZ_FXYH01000002.1"/>
</dbReference>
<evidence type="ECO:0000259" key="8">
    <source>
        <dbReference type="Pfam" id="PF01416"/>
    </source>
</evidence>
<dbReference type="Pfam" id="PF01416">
    <property type="entry name" value="PseudoU_synth_1"/>
    <property type="match status" value="2"/>
</dbReference>
<keyword evidence="10" id="KW-1185">Reference proteome</keyword>
<feature type="domain" description="Pseudouridine synthase I TruA alpha/beta" evidence="8">
    <location>
        <begin position="145"/>
        <end position="249"/>
    </location>
</feature>
<sequence length="260" mass="29193">MPRYALLIEYDGRPFVGWQRQVDQISVQGAIEDALSRLEPREHKIIAAGRTDAGVHARGQVAHCDMEKDWNPFRLSEAVNFHLKPAPVAIRACALVADDWHARFSAIERRYMFRLMTRRAPETLERGQVWRVSSVLDIDKMREGAAHLIGKHDFTTFRSVNCQAQSPVKTMTEITIEPAVGLGGPEVHFRLRAQSFLHNQVRSIVGSLEQVGSGTWEPLRMKRALEARSRAACGTVCPGAGLYLMGVGYHDDPFAHLAER</sequence>
<reference evidence="9 10" key="1">
    <citation type="submission" date="2017-05" db="EMBL/GenBank/DDBJ databases">
        <authorList>
            <person name="Song R."/>
            <person name="Chenine A.L."/>
            <person name="Ruprecht R.M."/>
        </authorList>
    </citation>
    <scope>NUCLEOTIDE SEQUENCE [LARGE SCALE GENOMIC DNA]</scope>
    <source>
        <strain evidence="9 10">CECT 8663</strain>
    </source>
</reference>
<dbReference type="PANTHER" id="PTHR11142">
    <property type="entry name" value="PSEUDOURIDYLATE SYNTHASE"/>
    <property type="match status" value="1"/>
</dbReference>
<dbReference type="AlphaFoldDB" id="A0A238K0Z6"/>
<dbReference type="InterPro" id="IPR001406">
    <property type="entry name" value="PsdUridine_synth_TruA"/>
</dbReference>
<dbReference type="HAMAP" id="MF_00171">
    <property type="entry name" value="TruA"/>
    <property type="match status" value="1"/>
</dbReference>
<feature type="active site" description="Nucleophile" evidence="4 5">
    <location>
        <position position="52"/>
    </location>
</feature>
<feature type="domain" description="Pseudouridine synthase I TruA alpha/beta" evidence="8">
    <location>
        <begin position="8"/>
        <end position="104"/>
    </location>
</feature>
<dbReference type="NCBIfam" id="TIGR00071">
    <property type="entry name" value="hisT_truA"/>
    <property type="match status" value="1"/>
</dbReference>
<evidence type="ECO:0000256" key="6">
    <source>
        <dbReference type="PIRSR" id="PIRSR001430-2"/>
    </source>
</evidence>
<evidence type="ECO:0000256" key="1">
    <source>
        <dbReference type="ARBA" id="ARBA00009375"/>
    </source>
</evidence>
<dbReference type="GO" id="GO:0003723">
    <property type="term" value="F:RNA binding"/>
    <property type="evidence" value="ECO:0007669"/>
    <property type="project" value="InterPro"/>
</dbReference>
<proteinExistence type="inferred from homology"/>
<dbReference type="GO" id="GO:0031119">
    <property type="term" value="P:tRNA pseudouridine synthesis"/>
    <property type="evidence" value="ECO:0007669"/>
    <property type="project" value="UniProtKB-UniRule"/>
</dbReference>
<evidence type="ECO:0000256" key="2">
    <source>
        <dbReference type="ARBA" id="ARBA00022694"/>
    </source>
</evidence>
<evidence type="ECO:0000256" key="4">
    <source>
        <dbReference type="HAMAP-Rule" id="MF_00171"/>
    </source>
</evidence>
<dbReference type="InterPro" id="IPR020103">
    <property type="entry name" value="PsdUridine_synth_cat_dom_sf"/>
</dbReference>
<dbReference type="CDD" id="cd02570">
    <property type="entry name" value="PseudoU_synth_EcTruA"/>
    <property type="match status" value="1"/>
</dbReference>
<evidence type="ECO:0000256" key="7">
    <source>
        <dbReference type="RuleBase" id="RU003792"/>
    </source>
</evidence>
<keyword evidence="3 4" id="KW-0413">Isomerase</keyword>
<feature type="binding site" evidence="4 6">
    <location>
        <position position="111"/>
    </location>
    <ligand>
        <name>substrate</name>
    </ligand>
</feature>
<dbReference type="PIRSF" id="PIRSF001430">
    <property type="entry name" value="tRNA_psdUrid_synth"/>
    <property type="match status" value="1"/>
</dbReference>
<comment type="similarity">
    <text evidence="1 4 7">Belongs to the tRNA pseudouridine synthase TruA family.</text>
</comment>
<dbReference type="InterPro" id="IPR020095">
    <property type="entry name" value="PsdUridine_synth_TruA_C"/>
</dbReference>
<dbReference type="EC" id="5.4.99.12" evidence="4"/>
<dbReference type="Gene3D" id="3.30.70.660">
    <property type="entry name" value="Pseudouridine synthase I, catalytic domain, C-terminal subdomain"/>
    <property type="match status" value="1"/>
</dbReference>
<protein>
    <recommendedName>
        <fullName evidence="4">tRNA pseudouridine synthase A</fullName>
        <ecNumber evidence="4">5.4.99.12</ecNumber>
    </recommendedName>
    <alternativeName>
        <fullName evidence="4">tRNA pseudouridine(38-40) synthase</fullName>
    </alternativeName>
    <alternativeName>
        <fullName evidence="4">tRNA pseudouridylate synthase I</fullName>
    </alternativeName>
    <alternativeName>
        <fullName evidence="4">tRNA-uridine isomerase I</fullName>
    </alternativeName>
</protein>
<evidence type="ECO:0000256" key="3">
    <source>
        <dbReference type="ARBA" id="ARBA00023235"/>
    </source>
</evidence>
<name>A0A238K0Z6_9RHOB</name>
<dbReference type="InterPro" id="IPR020097">
    <property type="entry name" value="PsdUridine_synth_TruA_a/b_dom"/>
</dbReference>
<comment type="catalytic activity">
    <reaction evidence="4 7">
        <text>uridine(38/39/40) in tRNA = pseudouridine(38/39/40) in tRNA</text>
        <dbReference type="Rhea" id="RHEA:22376"/>
        <dbReference type="Rhea" id="RHEA-COMP:10085"/>
        <dbReference type="Rhea" id="RHEA-COMP:10087"/>
        <dbReference type="ChEBI" id="CHEBI:65314"/>
        <dbReference type="ChEBI" id="CHEBI:65315"/>
        <dbReference type="EC" id="5.4.99.12"/>
    </reaction>
</comment>
<gene>
    <name evidence="4 9" type="primary">truA</name>
    <name evidence="9" type="ORF">PEV8663_00859</name>
</gene>
<dbReference type="GO" id="GO:0160147">
    <property type="term" value="F:tRNA pseudouridine(38-40) synthase activity"/>
    <property type="evidence" value="ECO:0007669"/>
    <property type="project" value="UniProtKB-EC"/>
</dbReference>
<comment type="subunit">
    <text evidence="4">Homodimer.</text>
</comment>
<dbReference type="Gene3D" id="3.30.70.580">
    <property type="entry name" value="Pseudouridine synthase I, catalytic domain, N-terminal subdomain"/>
    <property type="match status" value="1"/>
</dbReference>
<comment type="caution">
    <text evidence="4">Lacks conserved residue(s) required for the propagation of feature annotation.</text>
</comment>
<dbReference type="Proteomes" id="UP000220836">
    <property type="component" value="Unassembled WGS sequence"/>
</dbReference>
<dbReference type="PANTHER" id="PTHR11142:SF0">
    <property type="entry name" value="TRNA PSEUDOURIDINE SYNTHASE-LIKE 1"/>
    <property type="match status" value="1"/>
</dbReference>
<dbReference type="InterPro" id="IPR020094">
    <property type="entry name" value="TruA/RsuA/RluB/E/F_N"/>
</dbReference>
<evidence type="ECO:0000256" key="5">
    <source>
        <dbReference type="PIRSR" id="PIRSR001430-1"/>
    </source>
</evidence>
<accession>A0A238K0Z6</accession>
<organism evidence="9 10">
    <name type="scientific">Pelagimonas varians</name>
    <dbReference type="NCBI Taxonomy" id="696760"/>
    <lineage>
        <taxon>Bacteria</taxon>
        <taxon>Pseudomonadati</taxon>
        <taxon>Pseudomonadota</taxon>
        <taxon>Alphaproteobacteria</taxon>
        <taxon>Rhodobacterales</taxon>
        <taxon>Roseobacteraceae</taxon>
        <taxon>Pelagimonas</taxon>
    </lineage>
</organism>
<keyword evidence="2 4" id="KW-0819">tRNA processing</keyword>
<evidence type="ECO:0000313" key="9">
    <source>
        <dbReference type="EMBL" id="SMX36591.1"/>
    </source>
</evidence>
<evidence type="ECO:0000313" key="10">
    <source>
        <dbReference type="Proteomes" id="UP000220836"/>
    </source>
</evidence>
<dbReference type="EMBL" id="FXYH01000002">
    <property type="protein sequence ID" value="SMX36591.1"/>
    <property type="molecule type" value="Genomic_DNA"/>
</dbReference>